<keyword evidence="2" id="KW-1185">Reference proteome</keyword>
<proteinExistence type="predicted"/>
<dbReference type="RefSeq" id="XP_040628965.1">
    <property type="nucleotide sequence ID" value="XM_040774340.1"/>
</dbReference>
<dbReference type="OMA" id="DTIAWTI"/>
<organism evidence="1 2">
    <name type="scientific">Dacryopinax primogenitus (strain DJM 731)</name>
    <name type="common">Brown rot fungus</name>
    <dbReference type="NCBI Taxonomy" id="1858805"/>
    <lineage>
        <taxon>Eukaryota</taxon>
        <taxon>Fungi</taxon>
        <taxon>Dikarya</taxon>
        <taxon>Basidiomycota</taxon>
        <taxon>Agaricomycotina</taxon>
        <taxon>Dacrymycetes</taxon>
        <taxon>Dacrymycetales</taxon>
        <taxon>Dacrymycetaceae</taxon>
        <taxon>Dacryopinax</taxon>
    </lineage>
</organism>
<sequence>MPLQTSRNAPKLESNATTDLRRYFDDFEQCAESNKLPAAQCSEYAARYTPAATEVVWKKLPSFKGGNYDTWKADVYKLYPGASQEDEIFTYADLEELTRKSATVPMSTRAQLGEYIRAFHHITRSFGEGEQLSEREKNRAFMQGLHTEFASQVLAKLAIEFPKHHPKIPYPMSDVQNTASWLLHTT</sequence>
<name>M5GD00_DACPD</name>
<evidence type="ECO:0008006" key="3">
    <source>
        <dbReference type="Google" id="ProtNLM"/>
    </source>
</evidence>
<dbReference type="OrthoDB" id="5596707at2759"/>
<protein>
    <recommendedName>
        <fullName evidence="3">Retrotransposon gag domain-containing protein</fullName>
    </recommendedName>
</protein>
<accession>M5GD00</accession>
<dbReference type="STRING" id="1858805.M5GD00"/>
<evidence type="ECO:0000313" key="2">
    <source>
        <dbReference type="Proteomes" id="UP000030653"/>
    </source>
</evidence>
<dbReference type="GeneID" id="63689402"/>
<dbReference type="EMBL" id="JH795862">
    <property type="protein sequence ID" value="EJU02068.1"/>
    <property type="molecule type" value="Genomic_DNA"/>
</dbReference>
<dbReference type="Proteomes" id="UP000030653">
    <property type="component" value="Unassembled WGS sequence"/>
</dbReference>
<evidence type="ECO:0000313" key="1">
    <source>
        <dbReference type="EMBL" id="EJU02068.1"/>
    </source>
</evidence>
<reference evidence="1 2" key="1">
    <citation type="journal article" date="2012" name="Science">
        <title>The Paleozoic origin of enzymatic lignin decomposition reconstructed from 31 fungal genomes.</title>
        <authorList>
            <person name="Floudas D."/>
            <person name="Binder M."/>
            <person name="Riley R."/>
            <person name="Barry K."/>
            <person name="Blanchette R.A."/>
            <person name="Henrissat B."/>
            <person name="Martinez A.T."/>
            <person name="Otillar R."/>
            <person name="Spatafora J.W."/>
            <person name="Yadav J.S."/>
            <person name="Aerts A."/>
            <person name="Benoit I."/>
            <person name="Boyd A."/>
            <person name="Carlson A."/>
            <person name="Copeland A."/>
            <person name="Coutinho P.M."/>
            <person name="de Vries R.P."/>
            <person name="Ferreira P."/>
            <person name="Findley K."/>
            <person name="Foster B."/>
            <person name="Gaskell J."/>
            <person name="Glotzer D."/>
            <person name="Gorecki P."/>
            <person name="Heitman J."/>
            <person name="Hesse C."/>
            <person name="Hori C."/>
            <person name="Igarashi K."/>
            <person name="Jurgens J.A."/>
            <person name="Kallen N."/>
            <person name="Kersten P."/>
            <person name="Kohler A."/>
            <person name="Kuees U."/>
            <person name="Kumar T.K.A."/>
            <person name="Kuo A."/>
            <person name="LaButti K."/>
            <person name="Larrondo L.F."/>
            <person name="Lindquist E."/>
            <person name="Ling A."/>
            <person name="Lombard V."/>
            <person name="Lucas S."/>
            <person name="Lundell T."/>
            <person name="Martin R."/>
            <person name="McLaughlin D.J."/>
            <person name="Morgenstern I."/>
            <person name="Morin E."/>
            <person name="Murat C."/>
            <person name="Nagy L.G."/>
            <person name="Nolan M."/>
            <person name="Ohm R.A."/>
            <person name="Patyshakuliyeva A."/>
            <person name="Rokas A."/>
            <person name="Ruiz-Duenas F.J."/>
            <person name="Sabat G."/>
            <person name="Salamov A."/>
            <person name="Samejima M."/>
            <person name="Schmutz J."/>
            <person name="Slot J.C."/>
            <person name="St John F."/>
            <person name="Stenlid J."/>
            <person name="Sun H."/>
            <person name="Sun S."/>
            <person name="Syed K."/>
            <person name="Tsang A."/>
            <person name="Wiebenga A."/>
            <person name="Young D."/>
            <person name="Pisabarro A."/>
            <person name="Eastwood D.C."/>
            <person name="Martin F."/>
            <person name="Cullen D."/>
            <person name="Grigoriev I.V."/>
            <person name="Hibbett D.S."/>
        </authorList>
    </citation>
    <scope>NUCLEOTIDE SEQUENCE [LARGE SCALE GENOMIC DNA]</scope>
    <source>
        <strain evidence="1 2">DJM-731 SS1</strain>
    </source>
</reference>
<feature type="non-terminal residue" evidence="1">
    <location>
        <position position="186"/>
    </location>
</feature>
<dbReference type="HOGENOM" id="CLU_003921_3_1_1"/>
<dbReference type="AlphaFoldDB" id="M5GD00"/>
<gene>
    <name evidence="1" type="ORF">DACRYDRAFT_30450</name>
</gene>